<comment type="caution">
    <text evidence="1">The sequence shown here is derived from an EMBL/GenBank/DDBJ whole genome shotgun (WGS) entry which is preliminary data.</text>
</comment>
<name>A0ABY2T5B9_9BACI</name>
<accession>A0ABY2T5B9</accession>
<gene>
    <name evidence="1" type="ORF">FC748_03140</name>
</gene>
<dbReference type="InterPro" id="IPR029076">
    <property type="entry name" value="Imm47"/>
</dbReference>
<evidence type="ECO:0008006" key="3">
    <source>
        <dbReference type="Google" id="ProtNLM"/>
    </source>
</evidence>
<evidence type="ECO:0000313" key="2">
    <source>
        <dbReference type="Proteomes" id="UP000308330"/>
    </source>
</evidence>
<protein>
    <recommendedName>
        <fullName evidence="3">Group-specific protein</fullName>
    </recommendedName>
</protein>
<keyword evidence="2" id="KW-1185">Reference proteome</keyword>
<proteinExistence type="predicted"/>
<reference evidence="1 2" key="1">
    <citation type="submission" date="2019-04" db="EMBL/GenBank/DDBJ databases">
        <title>Lysinibacillus genome sequencing.</title>
        <authorList>
            <person name="Dunlap C."/>
        </authorList>
    </citation>
    <scope>NUCLEOTIDE SEQUENCE [LARGE SCALE GENOMIC DNA]</scope>
    <source>
        <strain evidence="1 2">KCTC 33042</strain>
    </source>
</reference>
<dbReference type="EMBL" id="SZPT01000001">
    <property type="protein sequence ID" value="TKI50725.1"/>
    <property type="molecule type" value="Genomic_DNA"/>
</dbReference>
<sequence length="264" mass="30544">MGETGNLMNSIWFGEKTTLDKLEIKEKILNSVTEKEVLFNLIELFKTGDFTQKTLLFQLMNQTRNESVLNLCIRMFLAVATHDDLRDSNNLRFLSEVNEETVNTFASAAITSLSLDIIPYLLALLEEWDEISDTAIIIRDSIDSFINFEEQIGEEATIDEIGNFYFNYCEEMDTESYYFQQNLAFPGDLAKKLIQRVLIAANNEEPLKMELIPSLLSIWSGEKVPADYNTVINANNYKDFIDYIDRLSSKNWEKGQKYFYGYKL</sequence>
<evidence type="ECO:0000313" key="1">
    <source>
        <dbReference type="EMBL" id="TKI50725.1"/>
    </source>
</evidence>
<dbReference type="RefSeq" id="WP_038510435.1">
    <property type="nucleotide sequence ID" value="NZ_PYUE01000002.1"/>
</dbReference>
<dbReference type="Proteomes" id="UP000308330">
    <property type="component" value="Unassembled WGS sequence"/>
</dbReference>
<organism evidence="1 2">
    <name type="scientific">Lysinibacillus tabacifolii</name>
    <dbReference type="NCBI Taxonomy" id="1173107"/>
    <lineage>
        <taxon>Bacteria</taxon>
        <taxon>Bacillati</taxon>
        <taxon>Bacillota</taxon>
        <taxon>Bacilli</taxon>
        <taxon>Bacillales</taxon>
        <taxon>Bacillaceae</taxon>
        <taxon>Lysinibacillus</taxon>
    </lineage>
</organism>
<dbReference type="Pfam" id="PF15573">
    <property type="entry name" value="Imm47"/>
    <property type="match status" value="1"/>
</dbReference>